<evidence type="ECO:0000256" key="1">
    <source>
        <dbReference type="ARBA" id="ARBA00022884"/>
    </source>
</evidence>
<dbReference type="CDD" id="cd02440">
    <property type="entry name" value="AdoMet_MTases"/>
    <property type="match status" value="1"/>
</dbReference>
<protein>
    <submittedName>
        <fullName evidence="4">TlyA family RNA methyltransferase</fullName>
    </submittedName>
</protein>
<dbReference type="InterPro" id="IPR047048">
    <property type="entry name" value="TlyA"/>
</dbReference>
<evidence type="ECO:0000256" key="2">
    <source>
        <dbReference type="PROSITE-ProRule" id="PRU00182"/>
    </source>
</evidence>
<dbReference type="Proteomes" id="UP000824044">
    <property type="component" value="Unassembled WGS sequence"/>
</dbReference>
<dbReference type="PANTHER" id="PTHR32319">
    <property type="entry name" value="BACTERIAL HEMOLYSIN-LIKE PROTEIN"/>
    <property type="match status" value="1"/>
</dbReference>
<organism evidence="4 5">
    <name type="scientific">Candidatus Gallimonas intestinigallinarum</name>
    <dbReference type="NCBI Taxonomy" id="2838604"/>
    <lineage>
        <taxon>Bacteria</taxon>
        <taxon>Bacillati</taxon>
        <taxon>Bacillota</taxon>
        <taxon>Clostridia</taxon>
        <taxon>Candidatus Gallimonas</taxon>
    </lineage>
</organism>
<name>A0A9D2DXW4_9FIRM</name>
<dbReference type="InterPro" id="IPR002877">
    <property type="entry name" value="RNA_MeTrfase_FtsJ_dom"/>
</dbReference>
<keyword evidence="4" id="KW-0808">Transferase</keyword>
<dbReference type="GO" id="GO:0032259">
    <property type="term" value="P:methylation"/>
    <property type="evidence" value="ECO:0007669"/>
    <property type="project" value="UniProtKB-KW"/>
</dbReference>
<dbReference type="GO" id="GO:0008168">
    <property type="term" value="F:methyltransferase activity"/>
    <property type="evidence" value="ECO:0007669"/>
    <property type="project" value="UniProtKB-KW"/>
</dbReference>
<dbReference type="AlphaFoldDB" id="A0A9D2DXW4"/>
<reference evidence="4" key="2">
    <citation type="submission" date="2021-04" db="EMBL/GenBank/DDBJ databases">
        <authorList>
            <person name="Gilroy R."/>
        </authorList>
    </citation>
    <scope>NUCLEOTIDE SEQUENCE</scope>
    <source>
        <strain evidence="4">CHK33-5263</strain>
    </source>
</reference>
<keyword evidence="4" id="KW-0489">Methyltransferase</keyword>
<gene>
    <name evidence="4" type="ORF">H9812_06365</name>
</gene>
<evidence type="ECO:0000259" key="3">
    <source>
        <dbReference type="Pfam" id="PF01728"/>
    </source>
</evidence>
<dbReference type="PROSITE" id="PS50889">
    <property type="entry name" value="S4"/>
    <property type="match status" value="1"/>
</dbReference>
<keyword evidence="1 2" id="KW-0694">RNA-binding</keyword>
<dbReference type="GO" id="GO:0003723">
    <property type="term" value="F:RNA binding"/>
    <property type="evidence" value="ECO:0007669"/>
    <property type="project" value="UniProtKB-KW"/>
</dbReference>
<dbReference type="EMBL" id="DXBS01000119">
    <property type="protein sequence ID" value="HIZ25076.1"/>
    <property type="molecule type" value="Genomic_DNA"/>
</dbReference>
<comment type="caution">
    <text evidence="4">The sequence shown here is derived from an EMBL/GenBank/DDBJ whole genome shotgun (WGS) entry which is preliminary data.</text>
</comment>
<dbReference type="InterPro" id="IPR029063">
    <property type="entry name" value="SAM-dependent_MTases_sf"/>
</dbReference>
<feature type="domain" description="Ribosomal RNA methyltransferase FtsJ" evidence="3">
    <location>
        <begin position="55"/>
        <end position="234"/>
    </location>
</feature>
<evidence type="ECO:0000313" key="5">
    <source>
        <dbReference type="Proteomes" id="UP000824044"/>
    </source>
</evidence>
<dbReference type="PANTHER" id="PTHR32319:SF0">
    <property type="entry name" value="BACTERIAL HEMOLYSIN-LIKE PROTEIN"/>
    <property type="match status" value="1"/>
</dbReference>
<proteinExistence type="predicted"/>
<accession>A0A9D2DXW4</accession>
<dbReference type="Gene3D" id="3.40.50.150">
    <property type="entry name" value="Vaccinia Virus protein VP39"/>
    <property type="match status" value="1"/>
</dbReference>
<dbReference type="Pfam" id="PF01728">
    <property type="entry name" value="FtsJ"/>
    <property type="match status" value="1"/>
</dbReference>
<reference evidence="4" key="1">
    <citation type="journal article" date="2021" name="PeerJ">
        <title>Extensive microbial diversity within the chicken gut microbiome revealed by metagenomics and culture.</title>
        <authorList>
            <person name="Gilroy R."/>
            <person name="Ravi A."/>
            <person name="Getino M."/>
            <person name="Pursley I."/>
            <person name="Horton D.L."/>
            <person name="Alikhan N.F."/>
            <person name="Baker D."/>
            <person name="Gharbi K."/>
            <person name="Hall N."/>
            <person name="Watson M."/>
            <person name="Adriaenssens E.M."/>
            <person name="Foster-Nyarko E."/>
            <person name="Jarju S."/>
            <person name="Secka A."/>
            <person name="Antonio M."/>
            <person name="Oren A."/>
            <person name="Chaudhuri R.R."/>
            <person name="La Ragione R."/>
            <person name="Hildebrand F."/>
            <person name="Pallen M.J."/>
        </authorList>
    </citation>
    <scope>NUCLEOTIDE SEQUENCE</scope>
    <source>
        <strain evidence="4">CHK33-5263</strain>
    </source>
</reference>
<dbReference type="SUPFAM" id="SSF53335">
    <property type="entry name" value="S-adenosyl-L-methionine-dependent methyltransferases"/>
    <property type="match status" value="1"/>
</dbReference>
<evidence type="ECO:0000313" key="4">
    <source>
        <dbReference type="EMBL" id="HIZ25076.1"/>
    </source>
</evidence>
<sequence>MRADSFFAEKYGSRTRAKEILKKGLILRGGKVLSPADDVSDADQFTFLSDEALRVSRGGYKLERGLLAFSQSVEGEVFADLGASTGGFCEVLLSRGAQRVYAVDVGKDQLAPSVASDPRVVVLDETNARYLRCEDFDLPLDGIVSDLSFISLSLILPVIAGLLDDGGRAFVLFKPQFECGGVGLKKGGILPVKMHGALLSQFYDQCLAVQLAPQGIVNAPIHAHKNVEYIVFLKKGGVPIAREQFLHRAQERPFPEEI</sequence>